<evidence type="ECO:0000256" key="2">
    <source>
        <dbReference type="SAM" id="Phobius"/>
    </source>
</evidence>
<feature type="compositionally biased region" description="Basic and acidic residues" evidence="1">
    <location>
        <begin position="71"/>
        <end position="86"/>
    </location>
</feature>
<reference evidence="3 4" key="1">
    <citation type="submission" date="2015-01" db="EMBL/GenBank/DDBJ databases">
        <title>The Genome Sequence of Cryptococcus gattii EJB2.</title>
        <authorList>
            <consortium name="The Broad Institute Genomics Platform"/>
            <person name="Cuomo C."/>
            <person name="Litvintseva A."/>
            <person name="Chen Y."/>
            <person name="Heitman J."/>
            <person name="Sun S."/>
            <person name="Springer D."/>
            <person name="Dromer F."/>
            <person name="Young S."/>
            <person name="Zeng Q."/>
            <person name="Gargeya S."/>
            <person name="Abouelleil A."/>
            <person name="Alvarado L."/>
            <person name="Chapman S.B."/>
            <person name="Gainer-Dewar J."/>
            <person name="Goldberg J."/>
            <person name="Griggs A."/>
            <person name="Gujja S."/>
            <person name="Hansen M."/>
            <person name="Howarth C."/>
            <person name="Imamovic A."/>
            <person name="Larimer J."/>
            <person name="Murphy C."/>
            <person name="Naylor J."/>
            <person name="Pearson M."/>
            <person name="Priest M."/>
            <person name="Roberts A."/>
            <person name="Saif S."/>
            <person name="Shea T."/>
            <person name="Sykes S."/>
            <person name="Wortman J."/>
            <person name="Nusbaum C."/>
            <person name="Birren B."/>
        </authorList>
    </citation>
    <scope>NUCLEOTIDE SEQUENCE [LARGE SCALE GENOMIC DNA]</scope>
    <source>
        <strain evidence="3 4">EJB2</strain>
    </source>
</reference>
<keyword evidence="2" id="KW-0812">Transmembrane</keyword>
<keyword evidence="2" id="KW-1133">Transmembrane helix</keyword>
<keyword evidence="4" id="KW-1185">Reference proteome</keyword>
<feature type="region of interest" description="Disordered" evidence="1">
    <location>
        <begin position="71"/>
        <end position="93"/>
    </location>
</feature>
<feature type="transmembrane region" description="Helical" evidence="2">
    <location>
        <begin position="43"/>
        <end position="60"/>
    </location>
</feature>
<evidence type="ECO:0000256" key="1">
    <source>
        <dbReference type="SAM" id="MobiDB-lite"/>
    </source>
</evidence>
<organism evidence="3 4">
    <name type="scientific">Cryptococcus gattii EJB2</name>
    <dbReference type="NCBI Taxonomy" id="1296103"/>
    <lineage>
        <taxon>Eukaryota</taxon>
        <taxon>Fungi</taxon>
        <taxon>Dikarya</taxon>
        <taxon>Basidiomycota</taxon>
        <taxon>Agaricomycotina</taxon>
        <taxon>Tremellomycetes</taxon>
        <taxon>Tremellales</taxon>
        <taxon>Cryptococcaceae</taxon>
        <taxon>Cryptococcus</taxon>
        <taxon>Cryptococcus gattii species complex</taxon>
    </lineage>
</organism>
<sequence>MVFVRAATRSLPRTTQQQCVPVTSIAFVICGSGLTMYHLLDGLLLGGGAIAAVGLYFYYLNNKKKVDQKAEDLKDKTKHDLEDARQRTAKALK</sequence>
<evidence type="ECO:0000313" key="3">
    <source>
        <dbReference type="EMBL" id="KIR82253.1"/>
    </source>
</evidence>
<proteinExistence type="predicted"/>
<dbReference type="EMBL" id="KN848571">
    <property type="protein sequence ID" value="KIR82253.1"/>
    <property type="molecule type" value="Genomic_DNA"/>
</dbReference>
<keyword evidence="2" id="KW-0472">Membrane</keyword>
<protein>
    <submittedName>
        <fullName evidence="3">Uncharacterized protein</fullName>
    </submittedName>
</protein>
<evidence type="ECO:0000313" key="4">
    <source>
        <dbReference type="Proteomes" id="UP000054272"/>
    </source>
</evidence>
<gene>
    <name evidence="3" type="ORF">I306_00578</name>
</gene>
<accession>A0ABR5C3E6</accession>
<name>A0ABR5C3E6_9TREE</name>
<feature type="transmembrane region" description="Helical" evidence="2">
    <location>
        <begin position="20"/>
        <end position="37"/>
    </location>
</feature>
<dbReference type="Proteomes" id="UP000054272">
    <property type="component" value="Unassembled WGS sequence"/>
</dbReference>